<proteinExistence type="predicted"/>
<accession>A0ABU8WFY8</accession>
<keyword evidence="3" id="KW-1185">Reference proteome</keyword>
<evidence type="ECO:0000313" key="2">
    <source>
        <dbReference type="EMBL" id="MEJ8846376.1"/>
    </source>
</evidence>
<organism evidence="2 3">
    <name type="scientific">Variovorax rhizosphaerae</name>
    <dbReference type="NCBI Taxonomy" id="1836200"/>
    <lineage>
        <taxon>Bacteria</taxon>
        <taxon>Pseudomonadati</taxon>
        <taxon>Pseudomonadota</taxon>
        <taxon>Betaproteobacteria</taxon>
        <taxon>Burkholderiales</taxon>
        <taxon>Comamonadaceae</taxon>
        <taxon>Variovorax</taxon>
    </lineage>
</organism>
<dbReference type="Proteomes" id="UP001385892">
    <property type="component" value="Unassembled WGS sequence"/>
</dbReference>
<protein>
    <submittedName>
        <fullName evidence="2">Uncharacterized protein</fullName>
    </submittedName>
</protein>
<evidence type="ECO:0000256" key="1">
    <source>
        <dbReference type="SAM" id="Coils"/>
    </source>
</evidence>
<feature type="coiled-coil region" evidence="1">
    <location>
        <begin position="65"/>
        <end position="92"/>
    </location>
</feature>
<keyword evidence="1" id="KW-0175">Coiled coil</keyword>
<name>A0ABU8WFY8_9BURK</name>
<sequence length="128" mass="13087">MANIEGTGSSDLRALRIEMGTRLARADGARRAELKPLALQVNAIASALEKLKQAGAAAPIARDLSAAERAEIDALETELTALVARVEALEKRPPVFFGGVGGAPGPAGPAGPPGPPAIPAFSYFPMGF</sequence>
<comment type="caution">
    <text evidence="2">The sequence shown here is derived from an EMBL/GenBank/DDBJ whole genome shotgun (WGS) entry which is preliminary data.</text>
</comment>
<dbReference type="EMBL" id="JBBKZT010000003">
    <property type="protein sequence ID" value="MEJ8846376.1"/>
    <property type="molecule type" value="Genomic_DNA"/>
</dbReference>
<reference evidence="2 3" key="1">
    <citation type="submission" date="2024-03" db="EMBL/GenBank/DDBJ databases">
        <title>Novel species of the genus Variovorax.</title>
        <authorList>
            <person name="Liu Q."/>
            <person name="Xin Y.-H."/>
        </authorList>
    </citation>
    <scope>NUCLEOTIDE SEQUENCE [LARGE SCALE GENOMIC DNA]</scope>
    <source>
        <strain evidence="2 3">KACC 18900</strain>
    </source>
</reference>
<evidence type="ECO:0000313" key="3">
    <source>
        <dbReference type="Proteomes" id="UP001385892"/>
    </source>
</evidence>
<dbReference type="RefSeq" id="WP_340341540.1">
    <property type="nucleotide sequence ID" value="NZ_JBBKZT010000003.1"/>
</dbReference>
<gene>
    <name evidence="2" type="ORF">WKW82_06935</name>
</gene>